<dbReference type="Proteomes" id="UP000822688">
    <property type="component" value="Chromosome 11"/>
</dbReference>
<gene>
    <name evidence="2" type="ORF">KC19_11G166300</name>
</gene>
<proteinExistence type="predicted"/>
<dbReference type="EMBL" id="CM026432">
    <property type="protein sequence ID" value="KAG0557917.1"/>
    <property type="molecule type" value="Genomic_DNA"/>
</dbReference>
<reference evidence="2 3" key="1">
    <citation type="submission" date="2020-06" db="EMBL/GenBank/DDBJ databases">
        <title>WGS assembly of Ceratodon purpureus strain R40.</title>
        <authorList>
            <person name="Carey S.B."/>
            <person name="Jenkins J."/>
            <person name="Shu S."/>
            <person name="Lovell J.T."/>
            <person name="Sreedasyam A."/>
            <person name="Maumus F."/>
            <person name="Tiley G.P."/>
            <person name="Fernandez-Pozo N."/>
            <person name="Barry K."/>
            <person name="Chen C."/>
            <person name="Wang M."/>
            <person name="Lipzen A."/>
            <person name="Daum C."/>
            <person name="Saski C.A."/>
            <person name="Payton A.C."/>
            <person name="Mcbreen J.C."/>
            <person name="Conrad R.E."/>
            <person name="Kollar L.M."/>
            <person name="Olsson S."/>
            <person name="Huttunen S."/>
            <person name="Landis J.B."/>
            <person name="Wickett N.J."/>
            <person name="Johnson M.G."/>
            <person name="Rensing S.A."/>
            <person name="Grimwood J."/>
            <person name="Schmutz J."/>
            <person name="Mcdaniel S.F."/>
        </authorList>
    </citation>
    <scope>NUCLEOTIDE SEQUENCE [LARGE SCALE GENOMIC DNA]</scope>
    <source>
        <strain evidence="2 3">R40</strain>
    </source>
</reference>
<accession>A0A8T0GH99</accession>
<comment type="caution">
    <text evidence="2">The sequence shown here is derived from an EMBL/GenBank/DDBJ whole genome shotgun (WGS) entry which is preliminary data.</text>
</comment>
<evidence type="ECO:0000256" key="1">
    <source>
        <dbReference type="SAM" id="MobiDB-lite"/>
    </source>
</evidence>
<keyword evidence="3" id="KW-1185">Reference proteome</keyword>
<organism evidence="2 3">
    <name type="scientific">Ceratodon purpureus</name>
    <name type="common">Fire moss</name>
    <name type="synonym">Dicranum purpureum</name>
    <dbReference type="NCBI Taxonomy" id="3225"/>
    <lineage>
        <taxon>Eukaryota</taxon>
        <taxon>Viridiplantae</taxon>
        <taxon>Streptophyta</taxon>
        <taxon>Embryophyta</taxon>
        <taxon>Bryophyta</taxon>
        <taxon>Bryophytina</taxon>
        <taxon>Bryopsida</taxon>
        <taxon>Dicranidae</taxon>
        <taxon>Pseudoditrichales</taxon>
        <taxon>Ditrichaceae</taxon>
        <taxon>Ceratodon</taxon>
    </lineage>
</organism>
<name>A0A8T0GH99_CERPU</name>
<feature type="region of interest" description="Disordered" evidence="1">
    <location>
        <begin position="60"/>
        <end position="99"/>
    </location>
</feature>
<evidence type="ECO:0000313" key="2">
    <source>
        <dbReference type="EMBL" id="KAG0557917.1"/>
    </source>
</evidence>
<protein>
    <submittedName>
        <fullName evidence="2">Uncharacterized protein</fullName>
    </submittedName>
</protein>
<sequence>MQIGCKSIVRGPRRIAHKEVTGEVLSKNSAVVVVAGAHSSSTVKARTPWRLRVSHKLRHNDPTTVASRRENWIPEAPSSPALPRSKAGQCPSPSLPVTAPQYHILSRPRIRF</sequence>
<evidence type="ECO:0000313" key="3">
    <source>
        <dbReference type="Proteomes" id="UP000822688"/>
    </source>
</evidence>
<dbReference type="AlphaFoldDB" id="A0A8T0GH99"/>